<evidence type="ECO:0000313" key="3">
    <source>
        <dbReference type="Proteomes" id="UP001500729"/>
    </source>
</evidence>
<evidence type="ECO:0000313" key="2">
    <source>
        <dbReference type="EMBL" id="GAA0513730.1"/>
    </source>
</evidence>
<protein>
    <submittedName>
        <fullName evidence="2">Uncharacterized protein</fullName>
    </submittedName>
</protein>
<keyword evidence="3" id="KW-1185">Reference proteome</keyword>
<accession>A0ABN1C9W6</accession>
<name>A0ABN1C9W6_SACER</name>
<sequence length="81" mass="8524">MPSAPVWSGARSTMRARAVRPSPAASATTKLTRTATATIASELRRYRHNAPKIVGPGPVSSIGVNSALCHEEAPGESALRW</sequence>
<proteinExistence type="predicted"/>
<reference evidence="2 3" key="1">
    <citation type="journal article" date="2019" name="Int. J. Syst. Evol. Microbiol.">
        <title>The Global Catalogue of Microorganisms (GCM) 10K type strain sequencing project: providing services to taxonomists for standard genome sequencing and annotation.</title>
        <authorList>
            <consortium name="The Broad Institute Genomics Platform"/>
            <consortium name="The Broad Institute Genome Sequencing Center for Infectious Disease"/>
            <person name="Wu L."/>
            <person name="Ma J."/>
        </authorList>
    </citation>
    <scope>NUCLEOTIDE SEQUENCE [LARGE SCALE GENOMIC DNA]</scope>
    <source>
        <strain evidence="2 3">JCM 10303</strain>
    </source>
</reference>
<evidence type="ECO:0000256" key="1">
    <source>
        <dbReference type="SAM" id="MobiDB-lite"/>
    </source>
</evidence>
<dbReference type="EMBL" id="BAAAGS010000005">
    <property type="protein sequence ID" value="GAA0513730.1"/>
    <property type="molecule type" value="Genomic_DNA"/>
</dbReference>
<gene>
    <name evidence="2" type="ORF">GCM10009533_10770</name>
</gene>
<feature type="region of interest" description="Disordered" evidence="1">
    <location>
        <begin position="1"/>
        <end position="32"/>
    </location>
</feature>
<comment type="caution">
    <text evidence="2">The sequence shown here is derived from an EMBL/GenBank/DDBJ whole genome shotgun (WGS) entry which is preliminary data.</text>
</comment>
<feature type="compositionally biased region" description="Low complexity" evidence="1">
    <location>
        <begin position="15"/>
        <end position="32"/>
    </location>
</feature>
<organism evidence="2 3">
    <name type="scientific">Saccharopolyspora erythraea</name>
    <name type="common">Streptomyces erythraeus</name>
    <dbReference type="NCBI Taxonomy" id="1836"/>
    <lineage>
        <taxon>Bacteria</taxon>
        <taxon>Bacillati</taxon>
        <taxon>Actinomycetota</taxon>
        <taxon>Actinomycetes</taxon>
        <taxon>Pseudonocardiales</taxon>
        <taxon>Pseudonocardiaceae</taxon>
        <taxon>Saccharopolyspora</taxon>
    </lineage>
</organism>
<dbReference type="Proteomes" id="UP001500729">
    <property type="component" value="Unassembled WGS sequence"/>
</dbReference>